<dbReference type="EMBL" id="CP150951">
    <property type="protein sequence ID" value="WZC50829.1"/>
    <property type="molecule type" value="Genomic_DNA"/>
</dbReference>
<sequence>MRDQGSRTTIPTAAPVFMSILVIKSLSTYAIAAFMTLRQHRGQPVTVRISDQHFGDIYAEKSIISILPFN</sequence>
<dbReference type="RefSeq" id="WP_341368926.1">
    <property type="nucleotide sequence ID" value="NZ_CP150951.2"/>
</dbReference>
<evidence type="ECO:0000256" key="1">
    <source>
        <dbReference type="SAM" id="Phobius"/>
    </source>
</evidence>
<keyword evidence="3" id="KW-1185">Reference proteome</keyword>
<accession>A0ABZ2V9Q1</accession>
<evidence type="ECO:0000313" key="2">
    <source>
        <dbReference type="EMBL" id="WZC50829.1"/>
    </source>
</evidence>
<evidence type="ECO:0000313" key="3">
    <source>
        <dbReference type="Proteomes" id="UP001440612"/>
    </source>
</evidence>
<dbReference type="Proteomes" id="UP001440612">
    <property type="component" value="Chromosome"/>
</dbReference>
<feature type="transmembrane region" description="Helical" evidence="1">
    <location>
        <begin position="12"/>
        <end position="34"/>
    </location>
</feature>
<name>A0ABZ2V9Q1_9RHOB</name>
<keyword evidence="1" id="KW-0812">Transmembrane</keyword>
<proteinExistence type="predicted"/>
<protein>
    <submittedName>
        <fullName evidence="2">Uncharacterized protein</fullName>
    </submittedName>
</protein>
<organism evidence="2 3">
    <name type="scientific">Yoonia phaeophyticola</name>
    <dbReference type="NCBI Taxonomy" id="3137369"/>
    <lineage>
        <taxon>Bacteria</taxon>
        <taxon>Pseudomonadati</taxon>
        <taxon>Pseudomonadota</taxon>
        <taxon>Alphaproteobacteria</taxon>
        <taxon>Rhodobacterales</taxon>
        <taxon>Paracoccaceae</taxon>
        <taxon>Yoonia</taxon>
    </lineage>
</organism>
<keyword evidence="1" id="KW-0472">Membrane</keyword>
<reference evidence="3" key="1">
    <citation type="submission" date="2024-04" db="EMBL/GenBank/DDBJ databases">
        <title>Phylogenomic analyses of a clade within the roseobacter group suggest taxonomic reassignments of species of the genera Aestuariivita, Citreicella, Loktanella, Nautella, Pelagibaca, Ruegeria, Thalassobius, Thiobacimonas and Tropicibacter, and the proposal o.</title>
        <authorList>
            <person name="Jeon C.O."/>
        </authorList>
    </citation>
    <scope>NUCLEOTIDE SEQUENCE [LARGE SCALE GENOMIC DNA]</scope>
    <source>
        <strain evidence="3">BS5-3</strain>
    </source>
</reference>
<keyword evidence="1" id="KW-1133">Transmembrane helix</keyword>
<gene>
    <name evidence="2" type="ORF">AABB29_09570</name>
</gene>